<dbReference type="OrthoDB" id="1739763at2759"/>
<dbReference type="SUPFAM" id="SSF50630">
    <property type="entry name" value="Acid proteases"/>
    <property type="match status" value="1"/>
</dbReference>
<evidence type="ECO:0000313" key="2">
    <source>
        <dbReference type="EMBL" id="GER55636.1"/>
    </source>
</evidence>
<dbReference type="InterPro" id="IPR021109">
    <property type="entry name" value="Peptidase_aspartic_dom_sf"/>
</dbReference>
<evidence type="ECO:0000313" key="3">
    <source>
        <dbReference type="Proteomes" id="UP000325081"/>
    </source>
</evidence>
<dbReference type="Gene3D" id="2.40.70.10">
    <property type="entry name" value="Acid Proteases"/>
    <property type="match status" value="1"/>
</dbReference>
<dbReference type="AlphaFoldDB" id="A0A5A7RE36"/>
<organism evidence="2 3">
    <name type="scientific">Striga asiatica</name>
    <name type="common">Asiatic witchweed</name>
    <name type="synonym">Buchnera asiatica</name>
    <dbReference type="NCBI Taxonomy" id="4170"/>
    <lineage>
        <taxon>Eukaryota</taxon>
        <taxon>Viridiplantae</taxon>
        <taxon>Streptophyta</taxon>
        <taxon>Embryophyta</taxon>
        <taxon>Tracheophyta</taxon>
        <taxon>Spermatophyta</taxon>
        <taxon>Magnoliopsida</taxon>
        <taxon>eudicotyledons</taxon>
        <taxon>Gunneridae</taxon>
        <taxon>Pentapetalae</taxon>
        <taxon>asterids</taxon>
        <taxon>lamiids</taxon>
        <taxon>Lamiales</taxon>
        <taxon>Orobanchaceae</taxon>
        <taxon>Buchnereae</taxon>
        <taxon>Striga</taxon>
    </lineage>
</organism>
<proteinExistence type="predicted"/>
<dbReference type="CDD" id="cd00303">
    <property type="entry name" value="retropepsin_like"/>
    <property type="match status" value="1"/>
</dbReference>
<dbReference type="PANTHER" id="PTHR35046:SF18">
    <property type="entry name" value="RNA-DIRECTED DNA POLYMERASE"/>
    <property type="match status" value="1"/>
</dbReference>
<gene>
    <name evidence="2" type="ORF">STAS_33317</name>
</gene>
<protein>
    <submittedName>
        <fullName evidence="2">Retrotransposon protein</fullName>
    </submittedName>
</protein>
<reference evidence="3" key="1">
    <citation type="journal article" date="2019" name="Curr. Biol.">
        <title>Genome Sequence of Striga asiatica Provides Insight into the Evolution of Plant Parasitism.</title>
        <authorList>
            <person name="Yoshida S."/>
            <person name="Kim S."/>
            <person name="Wafula E.K."/>
            <person name="Tanskanen J."/>
            <person name="Kim Y.M."/>
            <person name="Honaas L."/>
            <person name="Yang Z."/>
            <person name="Spallek T."/>
            <person name="Conn C.E."/>
            <person name="Ichihashi Y."/>
            <person name="Cheong K."/>
            <person name="Cui S."/>
            <person name="Der J.P."/>
            <person name="Gundlach H."/>
            <person name="Jiao Y."/>
            <person name="Hori C."/>
            <person name="Ishida J.K."/>
            <person name="Kasahara H."/>
            <person name="Kiba T."/>
            <person name="Kim M.S."/>
            <person name="Koo N."/>
            <person name="Laohavisit A."/>
            <person name="Lee Y.H."/>
            <person name="Lumba S."/>
            <person name="McCourt P."/>
            <person name="Mortimer J.C."/>
            <person name="Mutuku J.M."/>
            <person name="Nomura T."/>
            <person name="Sasaki-Sekimoto Y."/>
            <person name="Seto Y."/>
            <person name="Wang Y."/>
            <person name="Wakatake T."/>
            <person name="Sakakibara H."/>
            <person name="Demura T."/>
            <person name="Yamaguchi S."/>
            <person name="Yoneyama K."/>
            <person name="Manabe R.I."/>
            <person name="Nelson D.C."/>
            <person name="Schulman A.H."/>
            <person name="Timko M.P."/>
            <person name="dePamphilis C.W."/>
            <person name="Choi D."/>
            <person name="Shirasu K."/>
        </authorList>
    </citation>
    <scope>NUCLEOTIDE SEQUENCE [LARGE SCALE GENOMIC DNA]</scope>
    <source>
        <strain evidence="3">cv. UVA1</strain>
    </source>
</reference>
<dbReference type="Proteomes" id="UP000325081">
    <property type="component" value="Unassembled WGS sequence"/>
</dbReference>
<feature type="region of interest" description="Disordered" evidence="1">
    <location>
        <begin position="403"/>
        <end position="429"/>
    </location>
</feature>
<sequence>MRRVRRREATRTLRNDDPRGERRWESAFRVEIHEFSGGLDAAEFLDWLASVEAVLEYKDVPDDHRVGIWQHLEDERRLLGKPKIATWAVAAPRLGSTAVRIGSASAGMEGSCAGGGPRCFLCSETSHRQSVCPRRNGSRALLTDDFNGSAEATYDGPPKFDVEPDPEEEHLCGDEGLALVLRRSCLAPRVFDTTESLKRHHIFESMCTVSGRVCRFIIDSGSCENVVAQDAVERLHLSTVPHPQPYTLAWIQQGNAITVDCRVLVQFFIGSKYRDSVWCDVVPMDACYLLLGRPWQFDRAVAFDGHLNTYSFMFEGVRLVLHPSPPRPLPPPLPPQEAPCVVLRLGTDMLTPTVPPAVIQPLLDELSDVFPAELPSGLPLLRDIQHHIDLVPGASLPTHLVPYLGDNSDGDEIDPDSRANPSQPGEDDGDEIAMAYIEKYDRLPSLV</sequence>
<dbReference type="PANTHER" id="PTHR35046">
    <property type="entry name" value="ZINC KNUCKLE (CCHC-TYPE) FAMILY PROTEIN"/>
    <property type="match status" value="1"/>
</dbReference>
<comment type="caution">
    <text evidence="2">The sequence shown here is derived from an EMBL/GenBank/DDBJ whole genome shotgun (WGS) entry which is preliminary data.</text>
</comment>
<accession>A0A5A7RE36</accession>
<dbReference type="EMBL" id="BKCP01012004">
    <property type="protein sequence ID" value="GER55636.1"/>
    <property type="molecule type" value="Genomic_DNA"/>
</dbReference>
<evidence type="ECO:0000256" key="1">
    <source>
        <dbReference type="SAM" id="MobiDB-lite"/>
    </source>
</evidence>
<name>A0A5A7RE36_STRAF</name>
<keyword evidence="3" id="KW-1185">Reference proteome</keyword>